<dbReference type="InterPro" id="IPR002478">
    <property type="entry name" value="PUA"/>
</dbReference>
<evidence type="ECO:0000256" key="8">
    <source>
        <dbReference type="HAMAP-Rule" id="MF_00456"/>
    </source>
</evidence>
<comment type="subcellular location">
    <subcellularLocation>
        <location evidence="8">Cytoplasm</location>
    </subcellularLocation>
</comment>
<dbReference type="HOGENOM" id="CLU_025400_2_0_6"/>
<evidence type="ECO:0000256" key="6">
    <source>
        <dbReference type="ARBA" id="ARBA00022777"/>
    </source>
</evidence>
<dbReference type="PANTHER" id="PTHR43654">
    <property type="entry name" value="GLUTAMATE 5-KINASE"/>
    <property type="match status" value="1"/>
</dbReference>
<dbReference type="InterPro" id="IPR005715">
    <property type="entry name" value="Glu_5kinase/COase_Synthase"/>
</dbReference>
<comment type="caution">
    <text evidence="8">Lacks conserved residue(s) required for the propagation of feature annotation.</text>
</comment>
<keyword evidence="5 8" id="KW-0547">Nucleotide-binding</keyword>
<dbReference type="PROSITE" id="PS50890">
    <property type="entry name" value="PUA"/>
    <property type="match status" value="1"/>
</dbReference>
<dbReference type="PANTHER" id="PTHR43654:SF1">
    <property type="entry name" value="ISOPENTENYL PHOSPHATE KINASE"/>
    <property type="match status" value="1"/>
</dbReference>
<comment type="similarity">
    <text evidence="8">Belongs to the glutamate 5-kinase family.</text>
</comment>
<dbReference type="GO" id="GO:0003723">
    <property type="term" value="F:RNA binding"/>
    <property type="evidence" value="ECO:0007669"/>
    <property type="project" value="InterPro"/>
</dbReference>
<dbReference type="FunFam" id="3.40.1160.10:FF:000018">
    <property type="entry name" value="Glutamate 5-kinase"/>
    <property type="match status" value="1"/>
</dbReference>
<dbReference type="PRINTS" id="PR00474">
    <property type="entry name" value="GLU5KINASE"/>
</dbReference>
<dbReference type="InterPro" id="IPR001057">
    <property type="entry name" value="Glu/AcGlu_kinase"/>
</dbReference>
<feature type="binding site" evidence="8">
    <location>
        <begin position="190"/>
        <end position="191"/>
    </location>
    <ligand>
        <name>ATP</name>
        <dbReference type="ChEBI" id="CHEBI:30616"/>
    </ligand>
</feature>
<evidence type="ECO:0000256" key="1">
    <source>
        <dbReference type="ARBA" id="ARBA00022490"/>
    </source>
</evidence>
<feature type="binding site" evidence="8">
    <location>
        <position position="158"/>
    </location>
    <ligand>
        <name>substrate</name>
    </ligand>
</feature>
<dbReference type="SUPFAM" id="SSF88697">
    <property type="entry name" value="PUA domain-like"/>
    <property type="match status" value="1"/>
</dbReference>
<evidence type="ECO:0000256" key="2">
    <source>
        <dbReference type="ARBA" id="ARBA00022605"/>
    </source>
</evidence>
<dbReference type="PROSITE" id="PS00902">
    <property type="entry name" value="GLUTAMATE_5_KINASE"/>
    <property type="match status" value="1"/>
</dbReference>
<keyword evidence="3 8" id="KW-0641">Proline biosynthesis</keyword>
<dbReference type="HAMAP" id="MF_00456">
    <property type="entry name" value="ProB"/>
    <property type="match status" value="1"/>
</dbReference>
<dbReference type="InterPro" id="IPR011529">
    <property type="entry name" value="Glu_5kinase"/>
</dbReference>
<gene>
    <name evidence="8" type="primary">proB</name>
    <name evidence="10" type="ordered locus">Hneap_0267</name>
</gene>
<keyword evidence="11" id="KW-1185">Reference proteome</keyword>
<comment type="pathway">
    <text evidence="8">Amino-acid biosynthesis; L-proline biosynthesis; L-glutamate 5-semialdehyde from L-glutamate: step 1/2.</text>
</comment>
<dbReference type="AlphaFoldDB" id="D0KXB6"/>
<dbReference type="Pfam" id="PF01472">
    <property type="entry name" value="PUA"/>
    <property type="match status" value="1"/>
</dbReference>
<evidence type="ECO:0000313" key="11">
    <source>
        <dbReference type="Proteomes" id="UP000009102"/>
    </source>
</evidence>
<keyword evidence="1 8" id="KW-0963">Cytoplasm</keyword>
<dbReference type="EC" id="2.7.2.11" evidence="8"/>
<comment type="function">
    <text evidence="8">Catalyzes the transfer of a phosphate group to glutamate to form L-glutamate 5-phosphate.</text>
</comment>
<dbReference type="GO" id="GO:0005524">
    <property type="term" value="F:ATP binding"/>
    <property type="evidence" value="ECO:0007669"/>
    <property type="project" value="UniProtKB-KW"/>
</dbReference>
<dbReference type="InterPro" id="IPR036393">
    <property type="entry name" value="AceGlu_kinase-like_sf"/>
</dbReference>
<dbReference type="InterPro" id="IPR041739">
    <property type="entry name" value="G5K_ProB"/>
</dbReference>
<dbReference type="InterPro" id="IPR001048">
    <property type="entry name" value="Asp/Glu/Uridylate_kinase"/>
</dbReference>
<evidence type="ECO:0000256" key="4">
    <source>
        <dbReference type="ARBA" id="ARBA00022679"/>
    </source>
</evidence>
<evidence type="ECO:0000256" key="5">
    <source>
        <dbReference type="ARBA" id="ARBA00022741"/>
    </source>
</evidence>
<evidence type="ECO:0000259" key="9">
    <source>
        <dbReference type="SMART" id="SM00359"/>
    </source>
</evidence>
<keyword evidence="7 8" id="KW-0067">ATP-binding</keyword>
<dbReference type="Pfam" id="PF00696">
    <property type="entry name" value="AA_kinase"/>
    <property type="match status" value="1"/>
</dbReference>
<evidence type="ECO:0000256" key="7">
    <source>
        <dbReference type="ARBA" id="ARBA00022840"/>
    </source>
</evidence>
<evidence type="ECO:0000256" key="3">
    <source>
        <dbReference type="ARBA" id="ARBA00022650"/>
    </source>
</evidence>
<dbReference type="CDD" id="cd21157">
    <property type="entry name" value="PUA_G5K"/>
    <property type="match status" value="1"/>
</dbReference>
<dbReference type="CDD" id="cd04242">
    <property type="entry name" value="AAK_G5K_ProB"/>
    <property type="match status" value="1"/>
</dbReference>
<evidence type="ECO:0000313" key="10">
    <source>
        <dbReference type="EMBL" id="ACX95130.1"/>
    </source>
</evidence>
<dbReference type="InterPro" id="IPR036974">
    <property type="entry name" value="PUA_sf"/>
</dbReference>
<keyword evidence="6 8" id="KW-0418">Kinase</keyword>
<dbReference type="Gene3D" id="3.40.1160.10">
    <property type="entry name" value="Acetylglutamate kinase-like"/>
    <property type="match status" value="1"/>
</dbReference>
<dbReference type="GO" id="GO:0004349">
    <property type="term" value="F:glutamate 5-kinase activity"/>
    <property type="evidence" value="ECO:0007669"/>
    <property type="project" value="UniProtKB-UniRule"/>
</dbReference>
<feature type="binding site" evidence="8">
    <location>
        <position position="170"/>
    </location>
    <ligand>
        <name>substrate</name>
    </ligand>
</feature>
<dbReference type="InterPro" id="IPR015947">
    <property type="entry name" value="PUA-like_sf"/>
</dbReference>
<protein>
    <recommendedName>
        <fullName evidence="8">Glutamate 5-kinase</fullName>
        <ecNumber evidence="8">2.7.2.11</ecNumber>
    </recommendedName>
    <alternativeName>
        <fullName evidence="8">Gamma-glutamyl kinase</fullName>
        <shortName evidence="8">GK</shortName>
    </alternativeName>
</protein>
<dbReference type="Proteomes" id="UP000009102">
    <property type="component" value="Chromosome"/>
</dbReference>
<dbReference type="SUPFAM" id="SSF53633">
    <property type="entry name" value="Carbamate kinase-like"/>
    <property type="match status" value="1"/>
</dbReference>
<keyword evidence="2 8" id="KW-0028">Amino-acid biosynthesis</keyword>
<proteinExistence type="inferred from homology"/>
<keyword evidence="4 8" id="KW-0808">Transferase</keyword>
<dbReference type="InterPro" id="IPR019797">
    <property type="entry name" value="Glutamate_5-kinase_CS"/>
</dbReference>
<dbReference type="KEGG" id="hna:Hneap_0267"/>
<name>D0KXB6_HALNC</name>
<dbReference type="EMBL" id="CP001801">
    <property type="protein sequence ID" value="ACX95130.1"/>
    <property type="molecule type" value="Genomic_DNA"/>
</dbReference>
<dbReference type="PIRSF" id="PIRSF000729">
    <property type="entry name" value="GK"/>
    <property type="match status" value="1"/>
</dbReference>
<dbReference type="UniPathway" id="UPA00098">
    <property type="reaction ID" value="UER00359"/>
</dbReference>
<comment type="catalytic activity">
    <reaction evidence="8">
        <text>L-glutamate + ATP = L-glutamyl 5-phosphate + ADP</text>
        <dbReference type="Rhea" id="RHEA:14877"/>
        <dbReference type="ChEBI" id="CHEBI:29985"/>
        <dbReference type="ChEBI" id="CHEBI:30616"/>
        <dbReference type="ChEBI" id="CHEBI:58274"/>
        <dbReference type="ChEBI" id="CHEBI:456216"/>
        <dbReference type="EC" id="2.7.2.11"/>
    </reaction>
</comment>
<feature type="binding site" evidence="8">
    <location>
        <position position="31"/>
    </location>
    <ligand>
        <name>ATP</name>
        <dbReference type="ChEBI" id="CHEBI:30616"/>
    </ligand>
</feature>
<dbReference type="STRING" id="555778.Hneap_0267"/>
<dbReference type="GO" id="GO:0055129">
    <property type="term" value="P:L-proline biosynthetic process"/>
    <property type="evidence" value="ECO:0007669"/>
    <property type="project" value="UniProtKB-UniRule"/>
</dbReference>
<feature type="domain" description="PUA" evidence="9">
    <location>
        <begin position="299"/>
        <end position="382"/>
    </location>
</feature>
<sequence>MVERDANPAMGVDTGVDLRAHLKTDRRWVIKIGSAMVTGNGAGLDLSAIDRWAEQIAAMRAEGREVVIVTSGAVAEGMARLGWPERPSALPELQAAAAVGQMGLVQAYADVLLRHGIHTAQILLTHDDLSNRQRYLNARSTLRTLLDLGVVPVVNENDTVATDEIRFGDNDTLAALVANLVEADVLVILTDQLGLFDADPRKNPSARLLTEVTAGDPALETMASPEGGRLGRGGMYTKVMAAKRAAQSGAATVVASGATPHVLLQLAAGTSGVGTVFQPAQTRLAARKQWLAGQLRARGTVRVDTGAAAALRQGGRSLLPIGVLEVTGEFTRGDLVRIVDEAGTDLGRGLINYGSTHAKRLCRQPSNAIAELLGFAEEDELIHRDNLILL</sequence>
<dbReference type="eggNOG" id="COG0263">
    <property type="taxonomic scope" value="Bacteria"/>
</dbReference>
<feature type="binding site" evidence="8">
    <location>
        <position position="71"/>
    </location>
    <ligand>
        <name>substrate</name>
    </ligand>
</feature>
<dbReference type="RefSeq" id="WP_012823166.1">
    <property type="nucleotide sequence ID" value="NC_013422.1"/>
</dbReference>
<accession>D0KXB6</accession>
<dbReference type="Gene3D" id="2.30.130.10">
    <property type="entry name" value="PUA domain"/>
    <property type="match status" value="1"/>
</dbReference>
<dbReference type="SMART" id="SM00359">
    <property type="entry name" value="PUA"/>
    <property type="match status" value="1"/>
</dbReference>
<dbReference type="GO" id="GO:0005829">
    <property type="term" value="C:cytosol"/>
    <property type="evidence" value="ECO:0007669"/>
    <property type="project" value="TreeGrafter"/>
</dbReference>
<reference evidence="10 11" key="1">
    <citation type="submission" date="2009-10" db="EMBL/GenBank/DDBJ databases">
        <title>Complete sequence of Halothiobacillus neapolitanus c2.</title>
        <authorList>
            <consortium name="US DOE Joint Genome Institute"/>
            <person name="Lucas S."/>
            <person name="Copeland A."/>
            <person name="Lapidus A."/>
            <person name="Glavina del Rio T."/>
            <person name="Tice H."/>
            <person name="Bruce D."/>
            <person name="Goodwin L."/>
            <person name="Pitluck S."/>
            <person name="Davenport K."/>
            <person name="Brettin T."/>
            <person name="Detter J.C."/>
            <person name="Han C."/>
            <person name="Tapia R."/>
            <person name="Larimer F."/>
            <person name="Land M."/>
            <person name="Hauser L."/>
            <person name="Kyrpides N."/>
            <person name="Mikhailova N."/>
            <person name="Kerfeld C."/>
            <person name="Cannon G."/>
            <person name="Heinhort S."/>
        </authorList>
    </citation>
    <scope>NUCLEOTIDE SEQUENCE [LARGE SCALE GENOMIC DNA]</scope>
    <source>
        <strain evidence="11">ATCC 23641 / c2</strain>
    </source>
</reference>
<dbReference type="NCBIfam" id="TIGR01027">
    <property type="entry name" value="proB"/>
    <property type="match status" value="1"/>
</dbReference>
<organism evidence="10 11">
    <name type="scientific">Halothiobacillus neapolitanus (strain ATCC 23641 / DSM 15147 / CIP 104769 / NCIMB 8539 / c2)</name>
    <name type="common">Thiobacillus neapolitanus</name>
    <dbReference type="NCBI Taxonomy" id="555778"/>
    <lineage>
        <taxon>Bacteria</taxon>
        <taxon>Pseudomonadati</taxon>
        <taxon>Pseudomonadota</taxon>
        <taxon>Gammaproteobacteria</taxon>
        <taxon>Chromatiales</taxon>
        <taxon>Halothiobacillaceae</taxon>
        <taxon>Halothiobacillus</taxon>
    </lineage>
</organism>